<sequence length="266" mass="28275">MRIWWQSFIDAQSNPDYMARLSAYLNEIASPGTEVLLRGISPPDRDFSRLSEFRCAIQAIDQALDAEAEGFDAVVLGHFQDPGLMELKSAVSIPVIGVGEASLHMAAQLGRQIGLVTLDQTFRHLHHEQADLYGLGGRVTHIAALNLAPQDFAGAFRGDSAARDSMIAALQGIAAPMVAAGCDVVVPAGVLPGLLISAEKGLCVDHAPVVNCVAVALLHAEMQVRLHRISGLGPNRGAFCAHAGQQAIADFRALLVRHATAKEPPQ</sequence>
<dbReference type="Gene3D" id="3.40.50.12500">
    <property type="match status" value="1"/>
</dbReference>
<dbReference type="PANTHER" id="PTHR28047:SF5">
    <property type="entry name" value="PROTEIN DCG1"/>
    <property type="match status" value="1"/>
</dbReference>
<accession>A0A5C6S015</accession>
<evidence type="ECO:0000313" key="2">
    <source>
        <dbReference type="EMBL" id="TXB67724.1"/>
    </source>
</evidence>
<evidence type="ECO:0000313" key="3">
    <source>
        <dbReference type="Proteomes" id="UP000321562"/>
    </source>
</evidence>
<name>A0A5C6S015_9RHOB</name>
<proteinExistence type="inferred from homology"/>
<dbReference type="Pfam" id="PF01177">
    <property type="entry name" value="Asp_Glu_race"/>
    <property type="match status" value="1"/>
</dbReference>
<dbReference type="OrthoDB" id="9791723at2"/>
<reference evidence="2 3" key="1">
    <citation type="submission" date="2019-08" db="EMBL/GenBank/DDBJ databases">
        <authorList>
            <person name="Ye J."/>
        </authorList>
    </citation>
    <scope>NUCLEOTIDE SEQUENCE [LARGE SCALE GENOMIC DNA]</scope>
    <source>
        <strain evidence="2 3">TK008</strain>
    </source>
</reference>
<evidence type="ECO:0000256" key="1">
    <source>
        <dbReference type="ARBA" id="ARBA00038414"/>
    </source>
</evidence>
<comment type="similarity">
    <text evidence="1">Belongs to the HyuE racemase family.</text>
</comment>
<dbReference type="Proteomes" id="UP000321562">
    <property type="component" value="Unassembled WGS sequence"/>
</dbReference>
<dbReference type="InterPro" id="IPR052186">
    <property type="entry name" value="Hydantoin_racemase-like"/>
</dbReference>
<dbReference type="GO" id="GO:0047661">
    <property type="term" value="F:amino-acid racemase activity"/>
    <property type="evidence" value="ECO:0007669"/>
    <property type="project" value="InterPro"/>
</dbReference>
<dbReference type="InterPro" id="IPR015942">
    <property type="entry name" value="Asp/Glu/hydantoin_racemase"/>
</dbReference>
<evidence type="ECO:0008006" key="4">
    <source>
        <dbReference type="Google" id="ProtNLM"/>
    </source>
</evidence>
<gene>
    <name evidence="2" type="ORF">FQV27_14055</name>
</gene>
<protein>
    <recommendedName>
        <fullName evidence="4">Hydantoin racemase</fullName>
    </recommendedName>
</protein>
<organism evidence="2 3">
    <name type="scientific">Paracoccus aurantiacus</name>
    <dbReference type="NCBI Taxonomy" id="2599412"/>
    <lineage>
        <taxon>Bacteria</taxon>
        <taxon>Pseudomonadati</taxon>
        <taxon>Pseudomonadota</taxon>
        <taxon>Alphaproteobacteria</taxon>
        <taxon>Rhodobacterales</taxon>
        <taxon>Paracoccaceae</taxon>
        <taxon>Paracoccus</taxon>
    </lineage>
</organism>
<dbReference type="InterPro" id="IPR053714">
    <property type="entry name" value="Iso_Racemase_Enz_sf"/>
</dbReference>
<dbReference type="AlphaFoldDB" id="A0A5C6S015"/>
<dbReference type="RefSeq" id="WP_147099671.1">
    <property type="nucleotide sequence ID" value="NZ_JBHUFH010000001.1"/>
</dbReference>
<comment type="caution">
    <text evidence="2">The sequence shown here is derived from an EMBL/GenBank/DDBJ whole genome shotgun (WGS) entry which is preliminary data.</text>
</comment>
<dbReference type="EMBL" id="VOPL01000006">
    <property type="protein sequence ID" value="TXB67724.1"/>
    <property type="molecule type" value="Genomic_DNA"/>
</dbReference>
<dbReference type="PANTHER" id="PTHR28047">
    <property type="entry name" value="PROTEIN DCG1"/>
    <property type="match status" value="1"/>
</dbReference>
<keyword evidence="3" id="KW-1185">Reference proteome</keyword>